<evidence type="ECO:0000313" key="3">
    <source>
        <dbReference type="Proteomes" id="UP000838821"/>
    </source>
</evidence>
<dbReference type="PANTHER" id="PTHR35789">
    <property type="entry name" value="SPORE GERMINATION PROTEIN B3"/>
    <property type="match status" value="1"/>
</dbReference>
<gene>
    <name evidence="2" type="ORF">PAECIP111891_05499</name>
</gene>
<name>A0ABM9CUW3_9BACL</name>
<dbReference type="Gene3D" id="3.30.300.210">
    <property type="entry name" value="Nutrient germinant receptor protein C, domain 3"/>
    <property type="match status" value="1"/>
</dbReference>
<dbReference type="InterPro" id="IPR008844">
    <property type="entry name" value="Spore_GerAC-like"/>
</dbReference>
<evidence type="ECO:0000313" key="2">
    <source>
        <dbReference type="EMBL" id="CAH1223335.1"/>
    </source>
</evidence>
<evidence type="ECO:0000259" key="1">
    <source>
        <dbReference type="Pfam" id="PF05504"/>
    </source>
</evidence>
<dbReference type="InterPro" id="IPR046953">
    <property type="entry name" value="Spore_GerAC-like_C"/>
</dbReference>
<comment type="caution">
    <text evidence="2">The sequence shown here is derived from an EMBL/GenBank/DDBJ whole genome shotgun (WGS) entry which is preliminary data.</text>
</comment>
<dbReference type="Proteomes" id="UP000838821">
    <property type="component" value="Unassembled WGS sequence"/>
</dbReference>
<dbReference type="EMBL" id="CAKMMW010000022">
    <property type="protein sequence ID" value="CAH1223335.1"/>
    <property type="molecule type" value="Genomic_DNA"/>
</dbReference>
<keyword evidence="3" id="KW-1185">Reference proteome</keyword>
<feature type="domain" description="Spore germination GerAC-like C-terminal" evidence="1">
    <location>
        <begin position="6"/>
        <end position="110"/>
    </location>
</feature>
<dbReference type="Pfam" id="PF05504">
    <property type="entry name" value="Spore_GerAC"/>
    <property type="match status" value="1"/>
</dbReference>
<organism evidence="2 3">
    <name type="scientific">Paenibacillus allorhizoplanae</name>
    <dbReference type="NCBI Taxonomy" id="2905648"/>
    <lineage>
        <taxon>Bacteria</taxon>
        <taxon>Bacillati</taxon>
        <taxon>Bacillota</taxon>
        <taxon>Bacilli</taxon>
        <taxon>Bacillales</taxon>
        <taxon>Paenibacillaceae</taxon>
        <taxon>Paenibacillus</taxon>
    </lineage>
</organism>
<accession>A0ABM9CUW3</accession>
<proteinExistence type="predicted"/>
<dbReference type="InterPro" id="IPR038501">
    <property type="entry name" value="Spore_GerAC_C_sf"/>
</dbReference>
<dbReference type="PANTHER" id="PTHR35789:SF1">
    <property type="entry name" value="SPORE GERMINATION PROTEIN B3"/>
    <property type="match status" value="1"/>
</dbReference>
<protein>
    <recommendedName>
        <fullName evidence="1">Spore germination GerAC-like C-terminal domain-containing protein</fullName>
    </recommendedName>
</protein>
<sequence length="117" mass="13377">MSVRNINSGRPIFHIRIDEEGGVNEAHCPIDLSKREEIIKLQKQWVEVTKNEVLAAATVAQKMKSDIFGFGGELSRSKKKVWKDIKGNWPEMFAEGKIEVQVDAFIRRTGMRSKSEF</sequence>
<reference evidence="2" key="1">
    <citation type="submission" date="2022-01" db="EMBL/GenBank/DDBJ databases">
        <authorList>
            <person name="Criscuolo A."/>
        </authorList>
    </citation>
    <scope>NUCLEOTIDE SEQUENCE</scope>
    <source>
        <strain evidence="2">CIP111891</strain>
    </source>
</reference>